<dbReference type="Pfam" id="PF00583">
    <property type="entry name" value="Acetyltransf_1"/>
    <property type="match status" value="1"/>
</dbReference>
<proteinExistence type="predicted"/>
<sequence>MEASLLVRPARPNEVSYIVDLIDRVQQRLIDMGSLQVIGPIPQEQVCEYVASRTAFVLEEDGGNLLGSVFVSPVTVETFPFLVKWQLADTLEHPWFLRTLALEPAQQGRGLGLQFLIGLKNLLARSDPRAMIFLDCWAANTNLRAFYTRAGFKLHGVFPEHDYSVAVFTSPVV</sequence>
<evidence type="ECO:0000259" key="1">
    <source>
        <dbReference type="PROSITE" id="PS51186"/>
    </source>
</evidence>
<reference evidence="2 3" key="1">
    <citation type="submission" date="2023-02" db="EMBL/GenBank/DDBJ databases">
        <title>Dictyobacter halimunensis sp. nov., a new member of the class Ktedonobacteria from forest soil in a geothermal area.</title>
        <authorList>
            <person name="Rachmania M.K."/>
            <person name="Ningsih F."/>
            <person name="Sakai Y."/>
            <person name="Yabe S."/>
            <person name="Yokota A."/>
            <person name="Sjamsuridzal W."/>
        </authorList>
    </citation>
    <scope>NUCLEOTIDE SEQUENCE [LARGE SCALE GENOMIC DNA]</scope>
    <source>
        <strain evidence="2 3">S3.2.2.5</strain>
    </source>
</reference>
<dbReference type="Proteomes" id="UP001344906">
    <property type="component" value="Unassembled WGS sequence"/>
</dbReference>
<dbReference type="Gene3D" id="3.40.630.30">
    <property type="match status" value="1"/>
</dbReference>
<dbReference type="InterPro" id="IPR000182">
    <property type="entry name" value="GNAT_dom"/>
</dbReference>
<dbReference type="SUPFAM" id="SSF55729">
    <property type="entry name" value="Acyl-CoA N-acyltransferases (Nat)"/>
    <property type="match status" value="1"/>
</dbReference>
<dbReference type="PROSITE" id="PS51186">
    <property type="entry name" value="GNAT"/>
    <property type="match status" value="1"/>
</dbReference>
<evidence type="ECO:0000313" key="2">
    <source>
        <dbReference type="EMBL" id="GLV54961.1"/>
    </source>
</evidence>
<dbReference type="RefSeq" id="WP_338248876.1">
    <property type="nucleotide sequence ID" value="NZ_BSRI01000001.1"/>
</dbReference>
<evidence type="ECO:0000313" key="3">
    <source>
        <dbReference type="Proteomes" id="UP001344906"/>
    </source>
</evidence>
<feature type="domain" description="N-acetyltransferase" evidence="1">
    <location>
        <begin position="5"/>
        <end position="173"/>
    </location>
</feature>
<keyword evidence="3" id="KW-1185">Reference proteome</keyword>
<organism evidence="2 3">
    <name type="scientific">Dictyobacter halimunensis</name>
    <dbReference type="NCBI Taxonomy" id="3026934"/>
    <lineage>
        <taxon>Bacteria</taxon>
        <taxon>Bacillati</taxon>
        <taxon>Chloroflexota</taxon>
        <taxon>Ktedonobacteria</taxon>
        <taxon>Ktedonobacterales</taxon>
        <taxon>Dictyobacteraceae</taxon>
        <taxon>Dictyobacter</taxon>
    </lineage>
</organism>
<name>A0ABQ6FL02_9CHLR</name>
<dbReference type="InterPro" id="IPR016181">
    <property type="entry name" value="Acyl_CoA_acyltransferase"/>
</dbReference>
<accession>A0ABQ6FL02</accession>
<dbReference type="EMBL" id="BSRI01000001">
    <property type="protein sequence ID" value="GLV54961.1"/>
    <property type="molecule type" value="Genomic_DNA"/>
</dbReference>
<protein>
    <recommendedName>
        <fullName evidence="1">N-acetyltransferase domain-containing protein</fullName>
    </recommendedName>
</protein>
<comment type="caution">
    <text evidence="2">The sequence shown here is derived from an EMBL/GenBank/DDBJ whole genome shotgun (WGS) entry which is preliminary data.</text>
</comment>
<gene>
    <name evidence="2" type="ORF">KDH_18080</name>
</gene>